<organism evidence="3 4">
    <name type="scientific">Methanococcoides cohabitans</name>
    <dbReference type="NCBI Taxonomy" id="3136559"/>
    <lineage>
        <taxon>Archaea</taxon>
        <taxon>Methanobacteriati</taxon>
        <taxon>Methanobacteriota</taxon>
        <taxon>Stenosarchaea group</taxon>
        <taxon>Methanomicrobia</taxon>
        <taxon>Methanosarcinales</taxon>
        <taxon>Methanosarcinaceae</taxon>
        <taxon>Methanococcoides</taxon>
    </lineage>
</organism>
<dbReference type="EMBL" id="JBCAUS010000003">
    <property type="protein sequence ID" value="MEL4305504.1"/>
    <property type="molecule type" value="Genomic_DNA"/>
</dbReference>
<dbReference type="InterPro" id="IPR055732">
    <property type="entry name" value="DUF7308"/>
</dbReference>
<gene>
    <name evidence="3" type="ORF">WOA13_06640</name>
</gene>
<dbReference type="InterPro" id="IPR055713">
    <property type="entry name" value="DUF7289"/>
</dbReference>
<dbReference type="Pfam" id="PF23985">
    <property type="entry name" value="DUF7308"/>
    <property type="match status" value="1"/>
</dbReference>
<evidence type="ECO:0000313" key="3">
    <source>
        <dbReference type="EMBL" id="MEL4305504.1"/>
    </source>
</evidence>
<protein>
    <recommendedName>
        <fullName evidence="2">DUF7308 domain-containing protein</fullName>
    </recommendedName>
</protein>
<keyword evidence="1" id="KW-0812">Transmembrane</keyword>
<reference evidence="3 4" key="1">
    <citation type="submission" date="2024-04" db="EMBL/GenBank/DDBJ databases">
        <title>Methanococcoides sp. LMO-2.</title>
        <authorList>
            <person name="Liang L."/>
        </authorList>
    </citation>
    <scope>NUCLEOTIDE SEQUENCE [LARGE SCALE GENOMIC DNA]</scope>
    <source>
        <strain evidence="3 4">LMO-2</strain>
    </source>
</reference>
<dbReference type="Proteomes" id="UP001396646">
    <property type="component" value="Unassembled WGS sequence"/>
</dbReference>
<keyword evidence="4" id="KW-1185">Reference proteome</keyword>
<keyword evidence="1" id="KW-1133">Transmembrane helix</keyword>
<keyword evidence="1" id="KW-0472">Membrane</keyword>
<dbReference type="RefSeq" id="WP_342127156.1">
    <property type="nucleotide sequence ID" value="NZ_JBCAUS010000003.1"/>
</dbReference>
<name>A0ABU9KSZ1_9EURY</name>
<feature type="transmembrane region" description="Helical" evidence="1">
    <location>
        <begin position="12"/>
        <end position="37"/>
    </location>
</feature>
<comment type="caution">
    <text evidence="3">The sequence shown here is derived from an EMBL/GenBank/DDBJ whole genome shotgun (WGS) entry which is preliminary data.</text>
</comment>
<proteinExistence type="predicted"/>
<accession>A0ABU9KSZ1</accession>
<sequence length="474" mass="52187">MGCGKNIISECNAVSSVVGSLLIFSITVLCITVMVLYSVPMIAEMQDDAEAQKVEQAFTILDSRISKVALGESPLQTTSITMEGGTLNVNAPVESEKGRMTIQIINQTDNTKEEFNCSLGTIEYATDDRKIAYEGGGVWSNYGSRGGTVMVSPPEFHYNGVTLTLPIMTINGKSSSSGDGDFDIAVTSDNKPQILYPNVSASVQRKNPVVHDKVIVYIKSEYYTAWADYANTLIYTTATVDDANETAIIEFYTTPPMGTFSLTNNIKMGQVNKSNFQPIQDFNFHFEAAKSQGLNPKKYEIKAISDSKTLTYGLQKKSGADQLELYVTYMDTSVGPDYIEHWEGIETFSIEGAQADEISNVDLLNESFIMKYSPPNLDGADTDFSWGPSNTTSELPNVVINTTSGYDEYSLENITQHYIKLMTNEDPIQFNLDGGSQDPMDYGSSKITLNYDSIGNLITYLHVTQNELDVEIVN</sequence>
<evidence type="ECO:0000313" key="4">
    <source>
        <dbReference type="Proteomes" id="UP001396646"/>
    </source>
</evidence>
<feature type="domain" description="DUF7308" evidence="2">
    <location>
        <begin position="277"/>
        <end position="452"/>
    </location>
</feature>
<dbReference type="Pfam" id="PF23960">
    <property type="entry name" value="DUF7289"/>
    <property type="match status" value="1"/>
</dbReference>
<evidence type="ECO:0000259" key="2">
    <source>
        <dbReference type="Pfam" id="PF23985"/>
    </source>
</evidence>
<evidence type="ECO:0000256" key="1">
    <source>
        <dbReference type="SAM" id="Phobius"/>
    </source>
</evidence>